<keyword evidence="2 10" id="KW-0690">Ribosome biogenesis</keyword>
<proteinExistence type="inferred from homology"/>
<dbReference type="GO" id="GO:0003924">
    <property type="term" value="F:GTPase activity"/>
    <property type="evidence" value="ECO:0007669"/>
    <property type="project" value="UniProtKB-UniRule"/>
</dbReference>
<protein>
    <recommendedName>
        <fullName evidence="10">Small ribosomal subunit biogenesis GTPase RsgA</fullName>
        <ecNumber evidence="10">3.6.1.-</ecNumber>
    </recommendedName>
</protein>
<evidence type="ECO:0000256" key="3">
    <source>
        <dbReference type="ARBA" id="ARBA00022723"/>
    </source>
</evidence>
<keyword evidence="5 10" id="KW-0547">Nucleotide-binding</keyword>
<feature type="compositionally biased region" description="Polar residues" evidence="11">
    <location>
        <begin position="345"/>
        <end position="357"/>
    </location>
</feature>
<dbReference type="AlphaFoldDB" id="A0A0C1VBD0"/>
<dbReference type="Gene3D" id="1.10.40.50">
    <property type="entry name" value="Probable gtpase engc, domain 3"/>
    <property type="match status" value="1"/>
</dbReference>
<comment type="similarity">
    <text evidence="10">Belongs to the TRAFAC class YlqF/YawG GTPase family. RsgA subfamily.</text>
</comment>
<keyword evidence="4 10" id="KW-0699">rRNA-binding</keyword>
<keyword evidence="3 10" id="KW-0479">Metal-binding</keyword>
<comment type="function">
    <text evidence="10">One of several proteins that assist in the late maturation steps of the functional core of the 30S ribosomal subunit. Helps release RbfA from mature subunits. May play a role in the assembly of ribosomal proteins into the subunit. Circularly permuted GTPase that catalyzes slow GTP hydrolysis, GTPase activity is stimulated by the 30S ribosomal subunit.</text>
</comment>
<reference evidence="14" key="1">
    <citation type="submission" date="2014-11" db="EMBL/GenBank/DDBJ databases">
        <authorList>
            <person name="Malar M.C."/>
            <person name="Sen D."/>
            <person name="Tripathy S."/>
        </authorList>
    </citation>
    <scope>NUCLEOTIDE SEQUENCE</scope>
    <source>
        <strain evidence="14">BDU141951</strain>
    </source>
</reference>
<evidence type="ECO:0000256" key="9">
    <source>
        <dbReference type="ARBA" id="ARBA00023134"/>
    </source>
</evidence>
<evidence type="ECO:0000256" key="2">
    <source>
        <dbReference type="ARBA" id="ARBA00022517"/>
    </source>
</evidence>
<reference evidence="14" key="3">
    <citation type="submission" date="2020-02" db="EMBL/GenBank/DDBJ databases">
        <authorList>
            <person name="Sarangi A.N."/>
            <person name="Ghosh S."/>
            <person name="Mukherjee M."/>
            <person name="Tripathy S."/>
        </authorList>
    </citation>
    <scope>NUCLEOTIDE SEQUENCE</scope>
    <source>
        <strain evidence="14">BDU141951</strain>
    </source>
</reference>
<dbReference type="PANTHER" id="PTHR32120:SF10">
    <property type="entry name" value="SMALL RIBOSOMAL SUBUNIT BIOGENESIS GTPASE RSGA"/>
    <property type="match status" value="1"/>
</dbReference>
<reference evidence="14" key="2">
    <citation type="journal article" date="2015" name="Genome Announc.">
        <title>Draft Genome Sequence of Filamentous Marine Cyanobacterium Lyngbya confervoides Strain BDU141951.</title>
        <authorList>
            <person name="Chandrababunaidu M.M."/>
            <person name="Sen D."/>
            <person name="Tripathy S."/>
        </authorList>
    </citation>
    <scope>NUCLEOTIDE SEQUENCE</scope>
    <source>
        <strain evidence="14">BDU141951</strain>
    </source>
</reference>
<dbReference type="InterPro" id="IPR003593">
    <property type="entry name" value="AAA+_ATPase"/>
</dbReference>
<feature type="region of interest" description="Disordered" evidence="11">
    <location>
        <begin position="327"/>
        <end position="357"/>
    </location>
</feature>
<feature type="binding site" evidence="10">
    <location>
        <position position="289"/>
    </location>
    <ligand>
        <name>Zn(2+)</name>
        <dbReference type="ChEBI" id="CHEBI:29105"/>
    </ligand>
</feature>
<dbReference type="SUPFAM" id="SSF52540">
    <property type="entry name" value="P-loop containing nucleoside triphosphate hydrolases"/>
    <property type="match status" value="1"/>
</dbReference>
<dbReference type="HAMAP" id="MF_01820">
    <property type="entry name" value="GTPase_RsgA"/>
    <property type="match status" value="1"/>
</dbReference>
<dbReference type="InterPro" id="IPR004881">
    <property type="entry name" value="Ribosome_biogen_GTPase_RsgA"/>
</dbReference>
<keyword evidence="7 10" id="KW-0862">Zinc</keyword>
<dbReference type="CDD" id="cd01854">
    <property type="entry name" value="YjeQ_EngC"/>
    <property type="match status" value="1"/>
</dbReference>
<keyword evidence="8 10" id="KW-0694">RNA-binding</keyword>
<dbReference type="GO" id="GO:0046872">
    <property type="term" value="F:metal ion binding"/>
    <property type="evidence" value="ECO:0007669"/>
    <property type="project" value="UniProtKB-KW"/>
</dbReference>
<dbReference type="GO" id="GO:0005525">
    <property type="term" value="F:GTP binding"/>
    <property type="evidence" value="ECO:0007669"/>
    <property type="project" value="UniProtKB-UniRule"/>
</dbReference>
<evidence type="ECO:0000256" key="8">
    <source>
        <dbReference type="ARBA" id="ARBA00022884"/>
    </source>
</evidence>
<dbReference type="Pfam" id="PF03193">
    <property type="entry name" value="RsgA_GTPase"/>
    <property type="match status" value="1"/>
</dbReference>
<keyword evidence="6 10" id="KW-0378">Hydrolase</keyword>
<evidence type="ECO:0000256" key="4">
    <source>
        <dbReference type="ARBA" id="ARBA00022730"/>
    </source>
</evidence>
<feature type="binding site" evidence="10">
    <location>
        <position position="284"/>
    </location>
    <ligand>
        <name>Zn(2+)</name>
        <dbReference type="ChEBI" id="CHEBI:29105"/>
    </ligand>
</feature>
<dbReference type="PROSITE" id="PS51721">
    <property type="entry name" value="G_CP"/>
    <property type="match status" value="1"/>
</dbReference>
<dbReference type="EMBL" id="JTHE02000003">
    <property type="protein sequence ID" value="NEV70215.1"/>
    <property type="molecule type" value="Genomic_DNA"/>
</dbReference>
<dbReference type="InterPro" id="IPR027417">
    <property type="entry name" value="P-loop_NTPase"/>
</dbReference>
<dbReference type="Gene3D" id="3.40.50.300">
    <property type="entry name" value="P-loop containing nucleotide triphosphate hydrolases"/>
    <property type="match status" value="1"/>
</dbReference>
<dbReference type="InterPro" id="IPR030378">
    <property type="entry name" value="G_CP_dom"/>
</dbReference>
<evidence type="ECO:0000256" key="5">
    <source>
        <dbReference type="ARBA" id="ARBA00022741"/>
    </source>
</evidence>
<dbReference type="EC" id="3.6.1.-" evidence="10"/>
<dbReference type="PROSITE" id="PS50936">
    <property type="entry name" value="ENGC_GTPASE"/>
    <property type="match status" value="1"/>
</dbReference>
<evidence type="ECO:0000256" key="7">
    <source>
        <dbReference type="ARBA" id="ARBA00022833"/>
    </source>
</evidence>
<dbReference type="GO" id="GO:0019843">
    <property type="term" value="F:rRNA binding"/>
    <property type="evidence" value="ECO:0007669"/>
    <property type="project" value="UniProtKB-KW"/>
</dbReference>
<evidence type="ECO:0000256" key="10">
    <source>
        <dbReference type="HAMAP-Rule" id="MF_01820"/>
    </source>
</evidence>
<evidence type="ECO:0000259" key="12">
    <source>
        <dbReference type="PROSITE" id="PS50936"/>
    </source>
</evidence>
<comment type="subunit">
    <text evidence="10">Monomer. Associates with 30S ribosomal subunit, binds 16S rRNA.</text>
</comment>
<evidence type="ECO:0000256" key="11">
    <source>
        <dbReference type="SAM" id="MobiDB-lite"/>
    </source>
</evidence>
<name>A0A0C1VBD0_9CYAN</name>
<dbReference type="GO" id="GO:0042274">
    <property type="term" value="P:ribosomal small subunit biogenesis"/>
    <property type="evidence" value="ECO:0007669"/>
    <property type="project" value="UniProtKB-UniRule"/>
</dbReference>
<gene>
    <name evidence="10 14" type="primary">rsgA</name>
    <name evidence="14" type="ORF">QQ91_024300</name>
</gene>
<dbReference type="PANTHER" id="PTHR32120">
    <property type="entry name" value="SMALL RIBOSOMAL SUBUNIT BIOGENESIS GTPASE RSGA"/>
    <property type="match status" value="1"/>
</dbReference>
<comment type="caution">
    <text evidence="14">The sequence shown here is derived from an EMBL/GenBank/DDBJ whole genome shotgun (WGS) entry which is preliminary data.</text>
</comment>
<feature type="domain" description="EngC GTPase" evidence="12">
    <location>
        <begin position="112"/>
        <end position="259"/>
    </location>
</feature>
<dbReference type="NCBIfam" id="TIGR00157">
    <property type="entry name" value="ribosome small subunit-dependent GTPase A"/>
    <property type="match status" value="1"/>
</dbReference>
<feature type="binding site" evidence="10">
    <location>
        <begin position="151"/>
        <end position="154"/>
    </location>
    <ligand>
        <name>GTP</name>
        <dbReference type="ChEBI" id="CHEBI:37565"/>
    </ligand>
</feature>
<dbReference type="GO" id="GO:0005737">
    <property type="term" value="C:cytoplasm"/>
    <property type="evidence" value="ECO:0007669"/>
    <property type="project" value="UniProtKB-SubCell"/>
</dbReference>
<keyword evidence="9 10" id="KW-0342">GTP-binding</keyword>
<dbReference type="SMART" id="SM00382">
    <property type="entry name" value="AAA"/>
    <property type="match status" value="1"/>
</dbReference>
<feature type="domain" description="CP-type G" evidence="13">
    <location>
        <begin position="104"/>
        <end position="261"/>
    </location>
</feature>
<feature type="binding site" evidence="10">
    <location>
        <position position="297"/>
    </location>
    <ligand>
        <name>Zn(2+)</name>
        <dbReference type="ChEBI" id="CHEBI:29105"/>
    </ligand>
</feature>
<evidence type="ECO:0000313" key="14">
    <source>
        <dbReference type="EMBL" id="NEV70215.1"/>
    </source>
</evidence>
<evidence type="ECO:0000259" key="13">
    <source>
        <dbReference type="PROSITE" id="PS51721"/>
    </source>
</evidence>
<feature type="binding site" evidence="10">
    <location>
        <begin position="203"/>
        <end position="211"/>
    </location>
    <ligand>
        <name>GTP</name>
        <dbReference type="ChEBI" id="CHEBI:37565"/>
    </ligand>
</feature>
<feature type="binding site" evidence="10">
    <location>
        <position position="291"/>
    </location>
    <ligand>
        <name>Zn(2+)</name>
        <dbReference type="ChEBI" id="CHEBI:29105"/>
    </ligand>
</feature>
<evidence type="ECO:0000256" key="6">
    <source>
        <dbReference type="ARBA" id="ARBA00022801"/>
    </source>
</evidence>
<keyword evidence="1 10" id="KW-0963">Cytoplasm</keyword>
<organism evidence="14">
    <name type="scientific">Lyngbya confervoides BDU141951</name>
    <dbReference type="NCBI Taxonomy" id="1574623"/>
    <lineage>
        <taxon>Bacteria</taxon>
        <taxon>Bacillati</taxon>
        <taxon>Cyanobacteriota</taxon>
        <taxon>Cyanophyceae</taxon>
        <taxon>Oscillatoriophycideae</taxon>
        <taxon>Oscillatoriales</taxon>
        <taxon>Microcoleaceae</taxon>
        <taxon>Lyngbya</taxon>
    </lineage>
</organism>
<comment type="subcellular location">
    <subcellularLocation>
        <location evidence="10">Cytoplasm</location>
    </subcellularLocation>
</comment>
<dbReference type="InterPro" id="IPR010914">
    <property type="entry name" value="RsgA_GTPase_dom"/>
</dbReference>
<evidence type="ECO:0000256" key="1">
    <source>
        <dbReference type="ARBA" id="ARBA00022490"/>
    </source>
</evidence>
<sequence>MNLEQFGWCANSTSALAFASFEQAAWVAARVIAEQRGAYRVHTGTVAYPAQITGQLQHRTVDPLMLPAVGDWVVVEPHATQNTATIHQVLPRTSQFVRKVAGTTTAGQVVAANVDTVFLMSGLDGDFNLRRIERYLVTAWDSGASPVIVLNKVDVCTDVAATIAQVAAIAIGVPIHAVSAELGRGLSQLDPYLQPGKTVALIGSSGVGKSTLTNYLLGDAQQSTQAVRADDSRGRHTTTHRQLIRLPSGALLIDTPGMRELQLWQVGAGLSETFADIEALAADCKFRDCQHDQEPGCAVQAAIAAGQLTAQRLQSYQKLQREQQWIEQRREGHAHQNTKRRWKQITKTMRQRQQPLS</sequence>
<comment type="cofactor">
    <cofactor evidence="10">
        <name>Zn(2+)</name>
        <dbReference type="ChEBI" id="CHEBI:29105"/>
    </cofactor>
    <text evidence="10">Binds 1 zinc ion per subunit.</text>
</comment>
<accession>A0A0C1VBD0</accession>